<accession>A0A9Q4PVT2</accession>
<gene>
    <name evidence="1" type="ORF">O6B92_07810</name>
</gene>
<proteinExistence type="predicted"/>
<dbReference type="AlphaFoldDB" id="A0A9Q4PVT2"/>
<evidence type="ECO:0000313" key="2">
    <source>
        <dbReference type="Proteomes" id="UP001075461"/>
    </source>
</evidence>
<dbReference type="Proteomes" id="UP001075461">
    <property type="component" value="Unassembled WGS sequence"/>
</dbReference>
<comment type="caution">
    <text evidence="1">The sequence shown here is derived from an EMBL/GenBank/DDBJ whole genome shotgun (WGS) entry which is preliminary data.</text>
</comment>
<dbReference type="EMBL" id="JAPXGP010000006">
    <property type="protein sequence ID" value="MCZ6162234.1"/>
    <property type="molecule type" value="Genomic_DNA"/>
</dbReference>
<name>A0A9Q4PVT2_9BACT</name>
<reference evidence="1" key="1">
    <citation type="submission" date="2022-12" db="EMBL/GenBank/DDBJ databases">
        <title>Species Delineation and Comparative Genomics within the Campylobacter ureolyticus Complex.</title>
        <authorList>
            <person name="Maki J."/>
            <person name="Howard M."/>
            <person name="Connelly S."/>
            <person name="Hardy D.J."/>
            <person name="Cameron A."/>
        </authorList>
    </citation>
    <scope>NUCLEOTIDE SEQUENCE</scope>
    <source>
        <strain evidence="1">URMC_786</strain>
    </source>
</reference>
<evidence type="ECO:0000313" key="1">
    <source>
        <dbReference type="EMBL" id="MCZ6162234.1"/>
    </source>
</evidence>
<organism evidence="1 2">
    <name type="scientific">Campylobacter ureolyticus</name>
    <dbReference type="NCBI Taxonomy" id="827"/>
    <lineage>
        <taxon>Bacteria</taxon>
        <taxon>Pseudomonadati</taxon>
        <taxon>Campylobacterota</taxon>
        <taxon>Epsilonproteobacteria</taxon>
        <taxon>Campylobacterales</taxon>
        <taxon>Campylobacteraceae</taxon>
        <taxon>Campylobacter</taxon>
    </lineage>
</organism>
<protein>
    <submittedName>
        <fullName evidence="1">Uncharacterized protein</fullName>
    </submittedName>
</protein>
<dbReference type="RefSeq" id="WP_269480492.1">
    <property type="nucleotide sequence ID" value="NZ_JAPXGP010000006.1"/>
</dbReference>
<sequence length="349" mass="41418">MEKRKACFYFGSPAESNWKKAEAHNFRKTYVPHLLPVEFREENLYLGNASAKFAQQTFDSSFQKYCADRKGKKPIISNNIREAVVNCCETTTIDDLLRLASVVYNEFGYESLSIAYHCDEGVLRRKSDKKIFTPEIDFVVDKNGITWELEGGGYRDGRMVKGKRTGKKFFDIYNLNEFEPIRNYHCHMTFCCIRDPSKWRRAGYSMSANDLKKLQDMTSKIMKMERGKPRLISQNRRLDWRAYKTKKYIENEVDRYRAELQNTEYSTLTRSREMFKTAVGAIFDGYKQQVRNDEELLKILTNSRKFFESMTDKGDMTTEFYERFQYNFRDFEDKLKERIDKNNLEKRGI</sequence>